<feature type="domain" description="Peptidase C1A papain C-terminal" evidence="1">
    <location>
        <begin position="42"/>
        <end position="123"/>
    </location>
</feature>
<dbReference type="Pfam" id="PF00112">
    <property type="entry name" value="Peptidase_C1"/>
    <property type="match status" value="1"/>
</dbReference>
<evidence type="ECO:0000313" key="2">
    <source>
        <dbReference type="EMBL" id="EMS58303.1"/>
    </source>
</evidence>
<accession>M7Z569</accession>
<sequence>MVMAGRPSAKASVTVPGDEGCVTGTRYKIRSYEQLSWFKSTTPGAVHKLRERGPLLAVIQISSNFVSDFLSGRVYWFDKAKCSKGRQIPTHAVISTGYAIDNLLPIWEMQNSHGEVGVEKGFGYFDFDSLVGLYSLNIDV</sequence>
<dbReference type="InterPro" id="IPR038765">
    <property type="entry name" value="Papain-like_cys_pep_sf"/>
</dbReference>
<gene>
    <name evidence="2" type="ORF">TRIUR3_27613</name>
</gene>
<reference evidence="2" key="1">
    <citation type="journal article" date="2013" name="Nature">
        <title>Draft genome of the wheat A-genome progenitor Triticum urartu.</title>
        <authorList>
            <person name="Ling H.Q."/>
            <person name="Zhao S."/>
            <person name="Liu D."/>
            <person name="Wang J."/>
            <person name="Sun H."/>
            <person name="Zhang C."/>
            <person name="Fan H."/>
            <person name="Li D."/>
            <person name="Dong L."/>
            <person name="Tao Y."/>
            <person name="Gao C."/>
            <person name="Wu H."/>
            <person name="Li Y."/>
            <person name="Cui Y."/>
            <person name="Guo X."/>
            <person name="Zheng S."/>
            <person name="Wang B."/>
            <person name="Yu K."/>
            <person name="Liang Q."/>
            <person name="Yang W."/>
            <person name="Lou X."/>
            <person name="Chen J."/>
            <person name="Feng M."/>
            <person name="Jian J."/>
            <person name="Zhang X."/>
            <person name="Luo G."/>
            <person name="Jiang Y."/>
            <person name="Liu J."/>
            <person name="Wang Z."/>
            <person name="Sha Y."/>
            <person name="Zhang B."/>
            <person name="Wu H."/>
            <person name="Tang D."/>
            <person name="Shen Q."/>
            <person name="Xue P."/>
            <person name="Zou S."/>
            <person name="Wang X."/>
            <person name="Liu X."/>
            <person name="Wang F."/>
            <person name="Yang Y."/>
            <person name="An X."/>
            <person name="Dong Z."/>
            <person name="Zhang K."/>
            <person name="Zhang X."/>
            <person name="Luo M.C."/>
            <person name="Dvorak J."/>
            <person name="Tong Y."/>
            <person name="Wang J."/>
            <person name="Yang H."/>
            <person name="Li Z."/>
            <person name="Wang D."/>
            <person name="Zhang A."/>
            <person name="Wang J."/>
        </authorList>
    </citation>
    <scope>NUCLEOTIDE SEQUENCE</scope>
</reference>
<dbReference type="Gene3D" id="3.90.70.10">
    <property type="entry name" value="Cysteine proteinases"/>
    <property type="match status" value="1"/>
</dbReference>
<dbReference type="GO" id="GO:0006508">
    <property type="term" value="P:proteolysis"/>
    <property type="evidence" value="ECO:0007669"/>
    <property type="project" value="InterPro"/>
</dbReference>
<proteinExistence type="predicted"/>
<protein>
    <recommendedName>
        <fullName evidence="1">Peptidase C1A papain C-terminal domain-containing protein</fullName>
    </recommendedName>
</protein>
<dbReference type="AlphaFoldDB" id="M7Z569"/>
<dbReference type="EMBL" id="KD134394">
    <property type="protein sequence ID" value="EMS58303.1"/>
    <property type="molecule type" value="Genomic_DNA"/>
</dbReference>
<dbReference type="eggNOG" id="ENOG502R72J">
    <property type="taxonomic scope" value="Eukaryota"/>
</dbReference>
<dbReference type="SUPFAM" id="SSF54001">
    <property type="entry name" value="Cysteine proteinases"/>
    <property type="match status" value="1"/>
</dbReference>
<dbReference type="InterPro" id="IPR000668">
    <property type="entry name" value="Peptidase_C1A_C"/>
</dbReference>
<organism evidence="2">
    <name type="scientific">Triticum urartu</name>
    <name type="common">Red wild einkorn</name>
    <name type="synonym">Crithodium urartu</name>
    <dbReference type="NCBI Taxonomy" id="4572"/>
    <lineage>
        <taxon>Eukaryota</taxon>
        <taxon>Viridiplantae</taxon>
        <taxon>Streptophyta</taxon>
        <taxon>Embryophyta</taxon>
        <taxon>Tracheophyta</taxon>
        <taxon>Spermatophyta</taxon>
        <taxon>Magnoliopsida</taxon>
        <taxon>Liliopsida</taxon>
        <taxon>Poales</taxon>
        <taxon>Poaceae</taxon>
        <taxon>BOP clade</taxon>
        <taxon>Pooideae</taxon>
        <taxon>Triticodae</taxon>
        <taxon>Triticeae</taxon>
        <taxon>Triticinae</taxon>
        <taxon>Triticum</taxon>
    </lineage>
</organism>
<dbReference type="GO" id="GO:0008234">
    <property type="term" value="F:cysteine-type peptidase activity"/>
    <property type="evidence" value="ECO:0007669"/>
    <property type="project" value="InterPro"/>
</dbReference>
<evidence type="ECO:0000259" key="1">
    <source>
        <dbReference type="Pfam" id="PF00112"/>
    </source>
</evidence>
<name>M7Z569_TRIUA</name>